<proteinExistence type="predicted"/>
<accession>A0A7K0KJZ0</accession>
<protein>
    <submittedName>
        <fullName evidence="2">DUF4435 domain-containing protein</fullName>
    </submittedName>
</protein>
<dbReference type="Proteomes" id="UP000438914">
    <property type="component" value="Unassembled WGS sequence"/>
</dbReference>
<evidence type="ECO:0000313" key="3">
    <source>
        <dbReference type="Proteomes" id="UP000438914"/>
    </source>
</evidence>
<evidence type="ECO:0000313" key="2">
    <source>
        <dbReference type="EMBL" id="MST85780.1"/>
    </source>
</evidence>
<reference evidence="2 3" key="1">
    <citation type="submission" date="2019-08" db="EMBL/GenBank/DDBJ databases">
        <title>In-depth cultivation of the pig gut microbiome towards novel bacterial diversity and tailored functional studies.</title>
        <authorList>
            <person name="Wylensek D."/>
            <person name="Hitch T.C.A."/>
            <person name="Clavel T."/>
        </authorList>
    </citation>
    <scope>NUCLEOTIDE SEQUENCE [LARGE SCALE GENOMIC DNA]</scope>
    <source>
        <strain evidence="2 3">LKV-178-WT-2A</strain>
    </source>
</reference>
<sequence length="308" mass="36007">MNKDDGSKNKITPTALIASLGSAQDAYATFQQEKNKLPNFFFAFFEGLDAAYYGMIIRMFRNDVEPIKCHNKEGVKKVYKKLSNEPNFNHYKTGFFIDKDFDLNVDEEKNEDIFVTKGYSIENYYVTKESFERVLTYHIGLKRSDMMFSKIVDEYTKAQENFSNAILEFNGWYCALRRRYGDSMGHLDLDNNKKVCKELIDYDIPNRKFHPKFSHSKYKTFFPDAGVVSTKEVIEARNYIAEDLVLRSRGKEELKFMIDFLNDLCTKFKGKRPDLHTESFGIDPLNHLVNCAEVEERLKNYIKTRLAS</sequence>
<organism evidence="2 3">
    <name type="scientific">Hallella mizrahii</name>
    <dbReference type="NCBI Taxonomy" id="2606637"/>
    <lineage>
        <taxon>Bacteria</taxon>
        <taxon>Pseudomonadati</taxon>
        <taxon>Bacteroidota</taxon>
        <taxon>Bacteroidia</taxon>
        <taxon>Bacteroidales</taxon>
        <taxon>Prevotellaceae</taxon>
        <taxon>Hallella</taxon>
    </lineage>
</organism>
<name>A0A7K0KJZ0_9BACT</name>
<keyword evidence="3" id="KW-1185">Reference proteome</keyword>
<dbReference type="Pfam" id="PF14491">
    <property type="entry name" value="DUF4435"/>
    <property type="match status" value="1"/>
</dbReference>
<dbReference type="RefSeq" id="WP_154535378.1">
    <property type="nucleotide sequence ID" value="NZ_VUNG01000051.1"/>
</dbReference>
<dbReference type="EMBL" id="VUNG01000051">
    <property type="protein sequence ID" value="MST85780.1"/>
    <property type="molecule type" value="Genomic_DNA"/>
</dbReference>
<dbReference type="AlphaFoldDB" id="A0A7K0KJZ0"/>
<comment type="caution">
    <text evidence="2">The sequence shown here is derived from an EMBL/GenBank/DDBJ whole genome shotgun (WGS) entry which is preliminary data.</text>
</comment>
<evidence type="ECO:0000259" key="1">
    <source>
        <dbReference type="Pfam" id="PF14491"/>
    </source>
</evidence>
<dbReference type="InterPro" id="IPR029492">
    <property type="entry name" value="DUF4435"/>
</dbReference>
<feature type="domain" description="DUF4435" evidence="1">
    <location>
        <begin position="42"/>
        <end position="267"/>
    </location>
</feature>
<gene>
    <name evidence="2" type="ORF">FYJ73_14085</name>
</gene>